<gene>
    <name evidence="1" type="ORF">RRG08_064224</name>
</gene>
<name>A0AAE1CXW5_9GAST</name>
<organism evidence="1 2">
    <name type="scientific">Elysia crispata</name>
    <name type="common">lettuce slug</name>
    <dbReference type="NCBI Taxonomy" id="231223"/>
    <lineage>
        <taxon>Eukaryota</taxon>
        <taxon>Metazoa</taxon>
        <taxon>Spiralia</taxon>
        <taxon>Lophotrochozoa</taxon>
        <taxon>Mollusca</taxon>
        <taxon>Gastropoda</taxon>
        <taxon>Heterobranchia</taxon>
        <taxon>Euthyneura</taxon>
        <taxon>Panpulmonata</taxon>
        <taxon>Sacoglossa</taxon>
        <taxon>Placobranchoidea</taxon>
        <taxon>Plakobranchidae</taxon>
        <taxon>Elysia</taxon>
    </lineage>
</organism>
<evidence type="ECO:0000313" key="1">
    <source>
        <dbReference type="EMBL" id="KAK3742825.1"/>
    </source>
</evidence>
<dbReference type="AlphaFoldDB" id="A0AAE1CXW5"/>
<dbReference type="Proteomes" id="UP001283361">
    <property type="component" value="Unassembled WGS sequence"/>
</dbReference>
<comment type="caution">
    <text evidence="1">The sequence shown here is derived from an EMBL/GenBank/DDBJ whole genome shotgun (WGS) entry which is preliminary data.</text>
</comment>
<dbReference type="EMBL" id="JAWDGP010006339">
    <property type="protein sequence ID" value="KAK3742825.1"/>
    <property type="molecule type" value="Genomic_DNA"/>
</dbReference>
<sequence>MGRGVRINGCSHGSVLDNEVCEIHPLIWSRDPALYPVATRDVIFCGYFVILKVKASPTCRTGVTLLVTPTLAVGVGSGQQEGLCLTPVIPGERRVLYSCLYHSWSRGNRARP</sequence>
<protein>
    <submittedName>
        <fullName evidence="1">Uncharacterized protein</fullName>
    </submittedName>
</protein>
<reference evidence="1" key="1">
    <citation type="journal article" date="2023" name="G3 (Bethesda)">
        <title>A reference genome for the long-term kleptoplast-retaining sea slug Elysia crispata morphotype clarki.</title>
        <authorList>
            <person name="Eastman K.E."/>
            <person name="Pendleton A.L."/>
            <person name="Shaikh M.A."/>
            <person name="Suttiyut T."/>
            <person name="Ogas R."/>
            <person name="Tomko P."/>
            <person name="Gavelis G."/>
            <person name="Widhalm J.R."/>
            <person name="Wisecaver J.H."/>
        </authorList>
    </citation>
    <scope>NUCLEOTIDE SEQUENCE</scope>
    <source>
        <strain evidence="1">ECLA1</strain>
    </source>
</reference>
<evidence type="ECO:0000313" key="2">
    <source>
        <dbReference type="Proteomes" id="UP001283361"/>
    </source>
</evidence>
<proteinExistence type="predicted"/>
<keyword evidence="2" id="KW-1185">Reference proteome</keyword>
<accession>A0AAE1CXW5</accession>